<protein>
    <submittedName>
        <fullName evidence="2">PIN domain-containing protein</fullName>
    </submittedName>
</protein>
<keyword evidence="3" id="KW-1185">Reference proteome</keyword>
<dbReference type="Pfam" id="PF13470">
    <property type="entry name" value="PIN_3"/>
    <property type="match status" value="1"/>
</dbReference>
<dbReference type="KEGG" id="pseb:EOK75_13165"/>
<dbReference type="RefSeq" id="WP_137194542.1">
    <property type="nucleotide sequence ID" value="NZ_CP039965.1"/>
</dbReference>
<dbReference type="NCBIfam" id="NF046100">
    <property type="entry name" value="RSP_2648_fam_PIN"/>
    <property type="match status" value="1"/>
</dbReference>
<gene>
    <name evidence="2" type="ORF">EOK75_13165</name>
</gene>
<reference evidence="2 3" key="1">
    <citation type="submission" date="2019-05" db="EMBL/GenBank/DDBJ databases">
        <title>Pseudorhodobacter turbinis sp. nov., isolated from the gut of the Korean turban shell.</title>
        <authorList>
            <person name="Jeong Y.-S."/>
            <person name="Kang W.-R."/>
            <person name="Bae J.-W."/>
        </authorList>
    </citation>
    <scope>NUCLEOTIDE SEQUENCE [LARGE SCALE GENOMIC DNA]</scope>
    <source>
        <strain evidence="2 3">S12M18</strain>
        <plasmid evidence="2 3">unnamed1</plasmid>
    </source>
</reference>
<feature type="domain" description="PIN" evidence="1">
    <location>
        <begin position="3"/>
        <end position="108"/>
    </location>
</feature>
<geneLocation type="plasmid" evidence="2 3">
    <name>unnamed1</name>
</geneLocation>
<dbReference type="AlphaFoldDB" id="A0A4V1E136"/>
<dbReference type="Proteomes" id="UP000298631">
    <property type="component" value="Plasmid unnamed1"/>
</dbReference>
<organism evidence="2 3">
    <name type="scientific">Pseudorhodobacter turbinis</name>
    <dbReference type="NCBI Taxonomy" id="2500533"/>
    <lineage>
        <taxon>Bacteria</taxon>
        <taxon>Pseudomonadati</taxon>
        <taxon>Pseudomonadota</taxon>
        <taxon>Alphaproteobacteria</taxon>
        <taxon>Rhodobacterales</taxon>
        <taxon>Paracoccaceae</taxon>
        <taxon>Pseudorhodobacter</taxon>
    </lineage>
</organism>
<accession>A0A4V1E136</accession>
<dbReference type="EMBL" id="CP039965">
    <property type="protein sequence ID" value="QCO56764.1"/>
    <property type="molecule type" value="Genomic_DNA"/>
</dbReference>
<evidence type="ECO:0000259" key="1">
    <source>
        <dbReference type="Pfam" id="PF13470"/>
    </source>
</evidence>
<dbReference type="SUPFAM" id="SSF88723">
    <property type="entry name" value="PIN domain-like"/>
    <property type="match status" value="1"/>
</dbReference>
<dbReference type="InterPro" id="IPR002716">
    <property type="entry name" value="PIN_dom"/>
</dbReference>
<keyword evidence="2" id="KW-0614">Plasmid</keyword>
<evidence type="ECO:0000313" key="3">
    <source>
        <dbReference type="Proteomes" id="UP000298631"/>
    </source>
</evidence>
<evidence type="ECO:0000313" key="2">
    <source>
        <dbReference type="EMBL" id="QCO56764.1"/>
    </source>
</evidence>
<name>A0A4V1E136_9RHOB</name>
<sequence length="183" mass="19754">MKLCLDACVLFPTVMREVLLAVAGQGLFMPIWSDRILGEWQRAAARYGAQAEGEALAAIARAGDLFPKARIPAQPGLEARLYLPDDNDLHVLAVAIAGNADAVVTLNAKDFPRGTLAVEGLERRDPDGLLWELWSHHPQAVETALESVRATASRLSGEEKALRPLLKRAKLTRLARAVASDAG</sequence>
<dbReference type="OrthoDB" id="211933at2"/>
<proteinExistence type="predicted"/>
<dbReference type="InterPro" id="IPR029060">
    <property type="entry name" value="PIN-like_dom_sf"/>
</dbReference>